<keyword evidence="2" id="KW-1185">Reference proteome</keyword>
<organism evidence="1 2">
    <name type="scientific">Lyophyllum shimeji</name>
    <name type="common">Hon-shimeji</name>
    <name type="synonym">Tricholoma shimeji</name>
    <dbReference type="NCBI Taxonomy" id="47721"/>
    <lineage>
        <taxon>Eukaryota</taxon>
        <taxon>Fungi</taxon>
        <taxon>Dikarya</taxon>
        <taxon>Basidiomycota</taxon>
        <taxon>Agaricomycotina</taxon>
        <taxon>Agaricomycetes</taxon>
        <taxon>Agaricomycetidae</taxon>
        <taxon>Agaricales</taxon>
        <taxon>Tricholomatineae</taxon>
        <taxon>Lyophyllaceae</taxon>
        <taxon>Lyophyllum</taxon>
    </lineage>
</organism>
<dbReference type="Proteomes" id="UP001063166">
    <property type="component" value="Unassembled WGS sequence"/>
</dbReference>
<dbReference type="AlphaFoldDB" id="A0A9P3Q251"/>
<protein>
    <submittedName>
        <fullName evidence="1">Uncharacterized protein</fullName>
    </submittedName>
</protein>
<proteinExistence type="predicted"/>
<name>A0A9P3Q251_LYOSH</name>
<reference evidence="1" key="1">
    <citation type="submission" date="2022-07" db="EMBL/GenBank/DDBJ databases">
        <title>The genome of Lyophyllum shimeji provides insight into the initial evolution of ectomycorrhizal fungal genome.</title>
        <authorList>
            <person name="Kobayashi Y."/>
            <person name="Shibata T."/>
            <person name="Hirakawa H."/>
            <person name="Shigenobu S."/>
            <person name="Nishiyama T."/>
            <person name="Yamada A."/>
            <person name="Hasebe M."/>
            <person name="Kawaguchi M."/>
        </authorList>
    </citation>
    <scope>NUCLEOTIDE SEQUENCE</scope>
    <source>
        <strain evidence="1">AT787</strain>
    </source>
</reference>
<comment type="caution">
    <text evidence="1">The sequence shown here is derived from an EMBL/GenBank/DDBJ whole genome shotgun (WGS) entry which is preliminary data.</text>
</comment>
<gene>
    <name evidence="1" type="ORF">LshimejAT787_2200850</name>
</gene>
<evidence type="ECO:0000313" key="1">
    <source>
        <dbReference type="EMBL" id="GLB45422.1"/>
    </source>
</evidence>
<dbReference type="EMBL" id="BRPK01000022">
    <property type="protein sequence ID" value="GLB45422.1"/>
    <property type="molecule type" value="Genomic_DNA"/>
</dbReference>
<accession>A0A9P3Q251</accession>
<evidence type="ECO:0000313" key="2">
    <source>
        <dbReference type="Proteomes" id="UP001063166"/>
    </source>
</evidence>
<dbReference type="OrthoDB" id="3233403at2759"/>
<sequence length="94" mass="10384">MEVDEERRKDTSAAIEAKSGDGCRVRLGALPLVDGGQFLARKKQITTNVQATVDHQNLFTSFELGWPGSGDAGYEMSCPSQIRRYRVELLADSH</sequence>